<evidence type="ECO:0000313" key="4">
    <source>
        <dbReference type="Proteomes" id="UP001139293"/>
    </source>
</evidence>
<sequence length="690" mass="78803">MTSIENQNISRHTLMWLLITNIAILSPLYQQITLWSLAICAICIFWRIGIYLGRVAKPPKWLVTALALASATTLAIVVGQIGVLNAMVNLLILGYALKYIEMRNRRDVQAVVLVGYFLIAFTFIHQQTLLSTLHLLVVTIINTCVLISLYHDEKNFKYAGLLGSKILLQSLPFAIILFLVLPRLAPLWLVPPQNKAQTGLSDSVSFGDINELTRSSALAFRATFSGQAPTNEKLYWRAIVMEDYDGKTWLQNPRITNKNSLNPNNAIDDIAQRPQHLTKAGSVIGNQFEYSIIAEPSHQQWLFGLDVANTSDRGIRALNDFTLLAERPIEQKRLYQVISREQLIMEPKLSPYVRNINLALPRSSNPKTRALANEFALSNPEPKSRLNAMMRYFTEQPYYYTLRPPRVGEQQIDDFLITNKAGFCVHYASAFAFMARATGIPTRLVTGYQGGELNSTAGYYSIYQYMAHAWVEVWLEDEGWVRFDPTAMIAPERVEQGFDAFFDPETSYLMDNPFSSLAYRDNPMLNELRMRLASIDYFWSSWVLGFNEQKQRQVLKEILGNVTRTKVTIFIIVSLSVIGLSIAYSAGLIQFRRSTDKHLNAYYSVCKMLNKRGLPRKHHEGPQAYNQRVTAAFPSITADFTKLTQYFIALKYQNMDPKRTKRFSRLLIKQSRWLKIKILIQRLALNKTNT</sequence>
<dbReference type="Pfam" id="PF11992">
    <property type="entry name" value="TgpA_N"/>
    <property type="match status" value="1"/>
</dbReference>
<dbReference type="Proteomes" id="UP001139293">
    <property type="component" value="Unassembled WGS sequence"/>
</dbReference>
<feature type="transmembrane region" description="Helical" evidence="1">
    <location>
        <begin position="65"/>
        <end position="96"/>
    </location>
</feature>
<keyword evidence="1" id="KW-0812">Transmembrane</keyword>
<evidence type="ECO:0000256" key="1">
    <source>
        <dbReference type="SAM" id="Phobius"/>
    </source>
</evidence>
<keyword evidence="4" id="KW-1185">Reference proteome</keyword>
<protein>
    <submittedName>
        <fullName evidence="3">DUF3488 and transglutaminase-like domain-containing protein</fullName>
    </submittedName>
</protein>
<feature type="domain" description="Transglutaminase-like" evidence="2">
    <location>
        <begin position="416"/>
        <end position="487"/>
    </location>
</feature>
<dbReference type="PANTHER" id="PTHR42736">
    <property type="entry name" value="PROTEIN-GLUTAMINE GAMMA-GLUTAMYLTRANSFERASE"/>
    <property type="match status" value="1"/>
</dbReference>
<dbReference type="InterPro" id="IPR052901">
    <property type="entry name" value="Bact_TGase-like"/>
</dbReference>
<feature type="transmembrane region" description="Helical" evidence="1">
    <location>
        <begin position="108"/>
        <end position="126"/>
    </location>
</feature>
<feature type="transmembrane region" description="Helical" evidence="1">
    <location>
        <begin position="567"/>
        <end position="589"/>
    </location>
</feature>
<dbReference type="InterPro" id="IPR038765">
    <property type="entry name" value="Papain-like_cys_pep_sf"/>
</dbReference>
<keyword evidence="1" id="KW-0472">Membrane</keyword>
<dbReference type="SUPFAM" id="SSF54001">
    <property type="entry name" value="Cysteine proteinases"/>
    <property type="match status" value="1"/>
</dbReference>
<feature type="transmembrane region" description="Helical" evidence="1">
    <location>
        <begin position="34"/>
        <end position="53"/>
    </location>
</feature>
<feature type="transmembrane region" description="Helical" evidence="1">
    <location>
        <begin position="132"/>
        <end position="150"/>
    </location>
</feature>
<dbReference type="Pfam" id="PF13559">
    <property type="entry name" value="DUF4129"/>
    <property type="match status" value="1"/>
</dbReference>
<evidence type="ECO:0000259" key="2">
    <source>
        <dbReference type="SMART" id="SM00460"/>
    </source>
</evidence>
<dbReference type="RefSeq" id="WP_248951384.1">
    <property type="nucleotide sequence ID" value="NZ_JAKILB010000014.1"/>
</dbReference>
<organism evidence="3 4">
    <name type="scientific">Shewanella pneumatophori</name>
    <dbReference type="NCBI Taxonomy" id="314092"/>
    <lineage>
        <taxon>Bacteria</taxon>
        <taxon>Pseudomonadati</taxon>
        <taxon>Pseudomonadota</taxon>
        <taxon>Gammaproteobacteria</taxon>
        <taxon>Alteromonadales</taxon>
        <taxon>Shewanellaceae</taxon>
        <taxon>Shewanella</taxon>
    </lineage>
</organism>
<dbReference type="Pfam" id="PF01841">
    <property type="entry name" value="Transglut_core"/>
    <property type="match status" value="1"/>
</dbReference>
<keyword evidence="1" id="KW-1133">Transmembrane helix</keyword>
<name>A0A9X1ZM02_9GAMM</name>
<dbReference type="InterPro" id="IPR021878">
    <property type="entry name" value="TgpA_N"/>
</dbReference>
<dbReference type="SMART" id="SM00460">
    <property type="entry name" value="TGc"/>
    <property type="match status" value="1"/>
</dbReference>
<dbReference type="InterPro" id="IPR025403">
    <property type="entry name" value="TgpA-like_C"/>
</dbReference>
<proteinExistence type="predicted"/>
<dbReference type="AlphaFoldDB" id="A0A9X1ZM02"/>
<gene>
    <name evidence="3" type="ORF">L2740_17620</name>
</gene>
<dbReference type="PANTHER" id="PTHR42736:SF1">
    <property type="entry name" value="PROTEIN-GLUTAMINE GAMMA-GLUTAMYLTRANSFERASE"/>
    <property type="match status" value="1"/>
</dbReference>
<dbReference type="Gene3D" id="3.10.620.30">
    <property type="match status" value="1"/>
</dbReference>
<evidence type="ECO:0000313" key="3">
    <source>
        <dbReference type="EMBL" id="MCL1140353.1"/>
    </source>
</evidence>
<comment type="caution">
    <text evidence="3">The sequence shown here is derived from an EMBL/GenBank/DDBJ whole genome shotgun (WGS) entry which is preliminary data.</text>
</comment>
<dbReference type="EMBL" id="JAKILB010000014">
    <property type="protein sequence ID" value="MCL1140353.1"/>
    <property type="molecule type" value="Genomic_DNA"/>
</dbReference>
<reference evidence="3" key="1">
    <citation type="submission" date="2022-01" db="EMBL/GenBank/DDBJ databases">
        <title>Whole genome-based taxonomy of the Shewanellaceae.</title>
        <authorList>
            <person name="Martin-Rodriguez A.J."/>
        </authorList>
    </citation>
    <scope>NUCLEOTIDE SEQUENCE</scope>
    <source>
        <strain evidence="3">KCTC 23973</strain>
    </source>
</reference>
<accession>A0A9X1ZM02</accession>
<dbReference type="InterPro" id="IPR002931">
    <property type="entry name" value="Transglutaminase-like"/>
</dbReference>